<dbReference type="AlphaFoldDB" id="G8YG08"/>
<organism evidence="3 4">
    <name type="scientific">Pichia sorbitophila (strain ATCC MYA-4447 / BCRC 22081 / CBS 7064 / NBRC 10061 / NRRL Y-12695)</name>
    <name type="common">Hybrid yeast</name>
    <dbReference type="NCBI Taxonomy" id="559304"/>
    <lineage>
        <taxon>Eukaryota</taxon>
        <taxon>Fungi</taxon>
        <taxon>Dikarya</taxon>
        <taxon>Ascomycota</taxon>
        <taxon>Saccharomycotina</taxon>
        <taxon>Pichiomycetes</taxon>
        <taxon>Debaryomycetaceae</taxon>
        <taxon>Millerozyma</taxon>
    </lineage>
</organism>
<proteinExistence type="predicted"/>
<dbReference type="OMA" id="SLMINIM"/>
<dbReference type="PANTHER" id="PTHR28008">
    <property type="entry name" value="DOMAIN PROTEIN, PUTATIVE (AFU_ORTHOLOGUE AFUA_3G10980)-RELATED"/>
    <property type="match status" value="1"/>
</dbReference>
<feature type="transmembrane region" description="Helical" evidence="1">
    <location>
        <begin position="7"/>
        <end position="29"/>
    </location>
</feature>
<gene>
    <name evidence="3" type="primary">Piso0_002804</name>
    <name evidence="3" type="ORF">GNLVRS01_PISO0I18180g</name>
</gene>
<feature type="transmembrane region" description="Helical" evidence="1">
    <location>
        <begin position="100"/>
        <end position="117"/>
    </location>
</feature>
<feature type="transmembrane region" description="Helical" evidence="1">
    <location>
        <begin position="60"/>
        <end position="80"/>
    </location>
</feature>
<feature type="transmembrane region" description="Helical" evidence="1">
    <location>
        <begin position="35"/>
        <end position="53"/>
    </location>
</feature>
<dbReference type="OrthoDB" id="63581at2759"/>
<dbReference type="InParanoid" id="G8YG08"/>
<dbReference type="InterPro" id="IPR006976">
    <property type="entry name" value="VanZ-like"/>
</dbReference>
<dbReference type="Pfam" id="PF04892">
    <property type="entry name" value="VanZ"/>
    <property type="match status" value="1"/>
</dbReference>
<dbReference type="Proteomes" id="UP000005222">
    <property type="component" value="Chromosome I"/>
</dbReference>
<dbReference type="EMBL" id="FO082051">
    <property type="protein sequence ID" value="CCE82107.1"/>
    <property type="molecule type" value="Genomic_DNA"/>
</dbReference>
<keyword evidence="1" id="KW-1133">Transmembrane helix</keyword>
<evidence type="ECO:0000313" key="4">
    <source>
        <dbReference type="Proteomes" id="UP000005222"/>
    </source>
</evidence>
<dbReference type="PROSITE" id="PS51257">
    <property type="entry name" value="PROKAR_LIPOPROTEIN"/>
    <property type="match status" value="1"/>
</dbReference>
<dbReference type="FunCoup" id="G8YG08">
    <property type="interactions" value="4"/>
</dbReference>
<protein>
    <submittedName>
        <fullName evidence="3">Piso0_002804 protein</fullName>
    </submittedName>
</protein>
<reference evidence="3 4" key="1">
    <citation type="journal article" date="2012" name="G3 (Bethesda)">
        <title>Pichia sorbitophila, an interspecies yeast hybrid reveals early steps of genome resolution following polyploidization.</title>
        <authorList>
            <person name="Leh Louis V."/>
            <person name="Despons L."/>
            <person name="Friedrich A."/>
            <person name="Martin T."/>
            <person name="Durrens P."/>
            <person name="Casaregola S."/>
            <person name="Neuveglise C."/>
            <person name="Fairhead C."/>
            <person name="Marck C."/>
            <person name="Cruz J.A."/>
            <person name="Straub M.L."/>
            <person name="Kugler V."/>
            <person name="Sacerdot C."/>
            <person name="Uzunov Z."/>
            <person name="Thierry A."/>
            <person name="Weiss S."/>
            <person name="Bleykasten C."/>
            <person name="De Montigny J."/>
            <person name="Jacques N."/>
            <person name="Jung P."/>
            <person name="Lemaire M."/>
            <person name="Mallet S."/>
            <person name="Morel G."/>
            <person name="Richard G.F."/>
            <person name="Sarkar A."/>
            <person name="Savel G."/>
            <person name="Schacherer J."/>
            <person name="Seret M.L."/>
            <person name="Talla E."/>
            <person name="Samson G."/>
            <person name="Jubin C."/>
            <person name="Poulain J."/>
            <person name="Vacherie B."/>
            <person name="Barbe V."/>
            <person name="Pelletier E."/>
            <person name="Sherman D.J."/>
            <person name="Westhof E."/>
            <person name="Weissenbach J."/>
            <person name="Baret P.V."/>
            <person name="Wincker P."/>
            <person name="Gaillardin C."/>
            <person name="Dujon B."/>
            <person name="Souciet J.L."/>
        </authorList>
    </citation>
    <scope>NUCLEOTIDE SEQUENCE [LARGE SCALE GENOMIC DNA]</scope>
    <source>
        <strain evidence="4">ATCC MYA-4447 / BCRC 22081 / CBS 7064 / NBRC 10061 / NRRL Y-12695</strain>
    </source>
</reference>
<evidence type="ECO:0000313" key="3">
    <source>
        <dbReference type="EMBL" id="CCE82107.1"/>
    </source>
</evidence>
<sequence>MVKVRKSILIAFCVSLVIACYLGFASLSFVHDKALHFFVFAILTGEFFLIFQASKKSLKVLATFTFCVCTVAASIVSEALQNYVNPKRVFDINDIYCNAFGSLCGLILAFVYQAWSLNKHRRGHPQRLSAFPPPDEESMVARDGPEDYVSIEMQDVPRS</sequence>
<accession>G8YG08</accession>
<dbReference type="PANTHER" id="PTHR28008:SF1">
    <property type="entry name" value="DOMAIN PROTEIN, PUTATIVE (AFU_ORTHOLOGUE AFUA_3G10980)-RELATED"/>
    <property type="match status" value="1"/>
</dbReference>
<feature type="domain" description="VanZ-like" evidence="2">
    <location>
        <begin position="33"/>
        <end position="111"/>
    </location>
</feature>
<keyword evidence="4" id="KW-1185">Reference proteome</keyword>
<dbReference type="eggNOG" id="ENOG502S56A">
    <property type="taxonomic scope" value="Eukaryota"/>
</dbReference>
<keyword evidence="1" id="KW-0812">Transmembrane</keyword>
<evidence type="ECO:0000256" key="1">
    <source>
        <dbReference type="SAM" id="Phobius"/>
    </source>
</evidence>
<dbReference type="NCBIfam" id="NF037970">
    <property type="entry name" value="vanZ_1"/>
    <property type="match status" value="1"/>
</dbReference>
<dbReference type="HOGENOM" id="CLU_096870_1_0_1"/>
<evidence type="ECO:0000259" key="2">
    <source>
        <dbReference type="Pfam" id="PF04892"/>
    </source>
</evidence>
<name>G8YG08_PICSO</name>
<keyword evidence="1" id="KW-0472">Membrane</keyword>